<comment type="caution">
    <text evidence="1">The sequence shown here is derived from an EMBL/GenBank/DDBJ whole genome shotgun (WGS) entry which is preliminary data.</text>
</comment>
<keyword evidence="2" id="KW-1185">Reference proteome</keyword>
<sequence>MFFNFLFQADLASFLIRRAKQNFAVTNYLFWFIRLEAFHEGGDYEGSCTLASDSFASFADHYNEPSAPFDPQSATTTPPFLANSTNLQSSSHAYMAVLPPGKADIEGNVGGTASQTRRMYRHVLQRLMTVLENVGCLSL</sequence>
<dbReference type="EMBL" id="CAAALY010271809">
    <property type="protein sequence ID" value="VEL41947.1"/>
    <property type="molecule type" value="Genomic_DNA"/>
</dbReference>
<reference evidence="1" key="1">
    <citation type="submission" date="2018-11" db="EMBL/GenBank/DDBJ databases">
        <authorList>
            <consortium name="Pathogen Informatics"/>
        </authorList>
    </citation>
    <scope>NUCLEOTIDE SEQUENCE</scope>
</reference>
<dbReference type="Gene3D" id="1.25.40.70">
    <property type="entry name" value="Phosphatidylinositol 3-kinase, accessory domain (PIK)"/>
    <property type="match status" value="1"/>
</dbReference>
<protein>
    <submittedName>
        <fullName evidence="1">Uncharacterized protein</fullName>
    </submittedName>
</protein>
<organism evidence="1 2">
    <name type="scientific">Protopolystoma xenopodis</name>
    <dbReference type="NCBI Taxonomy" id="117903"/>
    <lineage>
        <taxon>Eukaryota</taxon>
        <taxon>Metazoa</taxon>
        <taxon>Spiralia</taxon>
        <taxon>Lophotrochozoa</taxon>
        <taxon>Platyhelminthes</taxon>
        <taxon>Monogenea</taxon>
        <taxon>Polyopisthocotylea</taxon>
        <taxon>Polystomatidea</taxon>
        <taxon>Polystomatidae</taxon>
        <taxon>Protopolystoma</taxon>
    </lineage>
</organism>
<evidence type="ECO:0000313" key="1">
    <source>
        <dbReference type="EMBL" id="VEL41947.1"/>
    </source>
</evidence>
<proteinExistence type="predicted"/>
<dbReference type="AlphaFoldDB" id="A0A3S5B6Z0"/>
<dbReference type="InterPro" id="IPR042236">
    <property type="entry name" value="PI3K_accessory_sf"/>
</dbReference>
<gene>
    <name evidence="1" type="ORF">PXEA_LOCUS35387</name>
</gene>
<accession>A0A3S5B6Z0</accession>
<evidence type="ECO:0000313" key="2">
    <source>
        <dbReference type="Proteomes" id="UP000784294"/>
    </source>
</evidence>
<dbReference type="Proteomes" id="UP000784294">
    <property type="component" value="Unassembled WGS sequence"/>
</dbReference>
<name>A0A3S5B6Z0_9PLAT</name>